<keyword evidence="3 6" id="KW-0812">Transmembrane</keyword>
<feature type="transmembrane region" description="Helical" evidence="6">
    <location>
        <begin position="42"/>
        <end position="64"/>
    </location>
</feature>
<keyword evidence="4 6" id="KW-1133">Transmembrane helix</keyword>
<dbReference type="AlphaFoldDB" id="E6TYS5"/>
<evidence type="ECO:0008006" key="9">
    <source>
        <dbReference type="Google" id="ProtNLM"/>
    </source>
</evidence>
<evidence type="ECO:0000256" key="4">
    <source>
        <dbReference type="ARBA" id="ARBA00022989"/>
    </source>
</evidence>
<evidence type="ECO:0000256" key="5">
    <source>
        <dbReference type="ARBA" id="ARBA00023136"/>
    </source>
</evidence>
<reference evidence="7" key="1">
    <citation type="submission" date="2010-12" db="EMBL/GenBank/DDBJ databases">
        <title>Complete sequence of Bacillus cellulosilyticus DSM 2522.</title>
        <authorList>
            <consortium name="US DOE Joint Genome Institute"/>
            <person name="Lucas S."/>
            <person name="Copeland A."/>
            <person name="Lapidus A."/>
            <person name="Cheng J.-F."/>
            <person name="Bruce D."/>
            <person name="Goodwin L."/>
            <person name="Pitluck S."/>
            <person name="Chertkov O."/>
            <person name="Detter J.C."/>
            <person name="Han C."/>
            <person name="Tapia R."/>
            <person name="Land M."/>
            <person name="Hauser L."/>
            <person name="Jeffries C."/>
            <person name="Kyrpides N."/>
            <person name="Ivanova N."/>
            <person name="Mikhailova N."/>
            <person name="Brumm P."/>
            <person name="Mead D."/>
            <person name="Woyke T."/>
        </authorList>
    </citation>
    <scope>NUCLEOTIDE SEQUENCE [LARGE SCALE GENOMIC DNA]</scope>
    <source>
        <strain evidence="7">DSM 2522</strain>
    </source>
</reference>
<gene>
    <name evidence="7" type="ordered locus">Bcell_3010</name>
</gene>
<dbReference type="Proteomes" id="UP000001401">
    <property type="component" value="Chromosome"/>
</dbReference>
<sequence>MSHYHGYDPAVAGYGYGYGAPVGCGYAPVAPVTTAAPATGGFATGFALVLVLFILLVIIGAAWAY</sequence>
<evidence type="ECO:0000256" key="6">
    <source>
        <dbReference type="SAM" id="Phobius"/>
    </source>
</evidence>
<dbReference type="Pfam" id="PF09680">
    <property type="entry name" value="YjcZ_2"/>
    <property type="match status" value="1"/>
</dbReference>
<organism evidence="7 8">
    <name type="scientific">Evansella cellulosilytica (strain ATCC 21833 / DSM 2522 / FERM P-1141 / JCM 9156 / N-4)</name>
    <name type="common">Bacillus cellulosilyticus</name>
    <dbReference type="NCBI Taxonomy" id="649639"/>
    <lineage>
        <taxon>Bacteria</taxon>
        <taxon>Bacillati</taxon>
        <taxon>Bacillota</taxon>
        <taxon>Bacilli</taxon>
        <taxon>Bacillales</taxon>
        <taxon>Bacillaceae</taxon>
        <taxon>Evansella</taxon>
    </lineage>
</organism>
<proteinExistence type="inferred from homology"/>
<accession>E6TYS5</accession>
<dbReference type="KEGG" id="bco:Bcell_3010"/>
<dbReference type="HOGENOM" id="CLU_198061_3_1_9"/>
<dbReference type="NCBIfam" id="TIGR01732">
    <property type="entry name" value="tiny_TM_bacill"/>
    <property type="match status" value="1"/>
</dbReference>
<evidence type="ECO:0000313" key="8">
    <source>
        <dbReference type="Proteomes" id="UP000001401"/>
    </source>
</evidence>
<comment type="similarity">
    <text evidence="2">Belongs to the SscA family.</text>
</comment>
<evidence type="ECO:0000313" key="7">
    <source>
        <dbReference type="EMBL" id="ADU31260.1"/>
    </source>
</evidence>
<protein>
    <recommendedName>
        <fullName evidence="9">YjcZ family sporulation protein</fullName>
    </recommendedName>
</protein>
<dbReference type="GO" id="GO:0016020">
    <property type="term" value="C:membrane"/>
    <property type="evidence" value="ECO:0007669"/>
    <property type="project" value="UniProtKB-SubCell"/>
</dbReference>
<comment type="subcellular location">
    <subcellularLocation>
        <location evidence="1">Membrane</location>
        <topology evidence="1">Single-pass membrane protein</topology>
    </subcellularLocation>
</comment>
<dbReference type="STRING" id="649639.Bcell_3010"/>
<dbReference type="EMBL" id="CP002394">
    <property type="protein sequence ID" value="ADU31260.1"/>
    <property type="molecule type" value="Genomic_DNA"/>
</dbReference>
<keyword evidence="8" id="KW-1185">Reference proteome</keyword>
<evidence type="ECO:0000256" key="1">
    <source>
        <dbReference type="ARBA" id="ARBA00004167"/>
    </source>
</evidence>
<dbReference type="InterPro" id="IPR010070">
    <property type="entry name" value="YjcZ-like"/>
</dbReference>
<dbReference type="RefSeq" id="WP_013489591.1">
    <property type="nucleotide sequence ID" value="NC_014829.1"/>
</dbReference>
<evidence type="ECO:0000256" key="2">
    <source>
        <dbReference type="ARBA" id="ARBA00010221"/>
    </source>
</evidence>
<name>E6TYS5_EVAC2</name>
<evidence type="ECO:0000256" key="3">
    <source>
        <dbReference type="ARBA" id="ARBA00022692"/>
    </source>
</evidence>
<keyword evidence="5 6" id="KW-0472">Membrane</keyword>